<accession>A0A2J7ZPH2</accession>
<organism evidence="1 2">
    <name type="scientific">Tetrabaena socialis</name>
    <dbReference type="NCBI Taxonomy" id="47790"/>
    <lineage>
        <taxon>Eukaryota</taxon>
        <taxon>Viridiplantae</taxon>
        <taxon>Chlorophyta</taxon>
        <taxon>core chlorophytes</taxon>
        <taxon>Chlorophyceae</taxon>
        <taxon>CS clade</taxon>
        <taxon>Chlamydomonadales</taxon>
        <taxon>Tetrabaenaceae</taxon>
        <taxon>Tetrabaena</taxon>
    </lineage>
</organism>
<dbReference type="AlphaFoldDB" id="A0A2J7ZPH2"/>
<comment type="caution">
    <text evidence="1">The sequence shown here is derived from an EMBL/GenBank/DDBJ whole genome shotgun (WGS) entry which is preliminary data.</text>
</comment>
<gene>
    <name evidence="1" type="ORF">TSOC_011866</name>
</gene>
<sequence>MAESHWLRDNGRALLPENQKLECLLLLIGQTRVDSSAPMKGGGWLKEALELAISSPNMWAVPYLLKAPRAAELLASDSVMLKRVTPSCVEQLLDSGLVSPGNARPIVLRALVRAASSTQEAQQYVPVFMKAAVGLGVMPEDVGKLLLKAPARAADLENAGLAAGCHHEALPGPAGSGDAQRVGQSRAQDLEILASWGVMLPMETLADRQNLLRMAAEKLSADVFIEMETRLRAVFVESLRKVRQRSSAAEDKGGASSS</sequence>
<proteinExistence type="predicted"/>
<protein>
    <submittedName>
        <fullName evidence="1">Uncharacterized protein</fullName>
    </submittedName>
</protein>
<evidence type="ECO:0000313" key="1">
    <source>
        <dbReference type="EMBL" id="PNH02177.1"/>
    </source>
</evidence>
<keyword evidence="2" id="KW-1185">Reference proteome</keyword>
<dbReference type="Proteomes" id="UP000236333">
    <property type="component" value="Unassembled WGS sequence"/>
</dbReference>
<evidence type="ECO:0000313" key="2">
    <source>
        <dbReference type="Proteomes" id="UP000236333"/>
    </source>
</evidence>
<dbReference type="EMBL" id="PGGS01000705">
    <property type="protein sequence ID" value="PNH02177.1"/>
    <property type="molecule type" value="Genomic_DNA"/>
</dbReference>
<reference evidence="1 2" key="1">
    <citation type="journal article" date="2017" name="Mol. Biol. Evol.">
        <title>The 4-celled Tetrabaena socialis nuclear genome reveals the essential components for genetic control of cell number at the origin of multicellularity in the volvocine lineage.</title>
        <authorList>
            <person name="Featherston J."/>
            <person name="Arakaki Y."/>
            <person name="Hanschen E.R."/>
            <person name="Ferris P.J."/>
            <person name="Michod R.E."/>
            <person name="Olson B.J.S.C."/>
            <person name="Nozaki H."/>
            <person name="Durand P.M."/>
        </authorList>
    </citation>
    <scope>NUCLEOTIDE SEQUENCE [LARGE SCALE GENOMIC DNA]</scope>
    <source>
        <strain evidence="1 2">NIES-571</strain>
    </source>
</reference>
<name>A0A2J7ZPH2_9CHLO</name>